<comment type="similarity">
    <text evidence="1">Belongs to the peptidase A1 family.</text>
</comment>
<evidence type="ECO:0000259" key="4">
    <source>
        <dbReference type="PROSITE" id="PS51767"/>
    </source>
</evidence>
<sequence length="212" mass="23583">MYTLSYEDRSFTYGDLATEKITIGSFKLNKTVIGCGHMNSGSFSGATSGIIELDSDALSLLSQMSKIFAVKRQFSQSKLRQKGHCFRAKSHFYLSHVKRTRYLHYLTLEAMSVANKRFKAANDMSVAAEQGNILMNFGTTLTILPSNLYKRVALTLARVVKVKRVHDSTGVLDLCFVARSVDHLNISVITTHFSGDNDVKLLSLNIFAMVAK</sequence>
<dbReference type="AlphaFoldDB" id="A0A6J1FQ48"/>
<dbReference type="GO" id="GO:0006508">
    <property type="term" value="P:proteolysis"/>
    <property type="evidence" value="ECO:0007669"/>
    <property type="project" value="UniProtKB-KW"/>
</dbReference>
<dbReference type="Pfam" id="PF14541">
    <property type="entry name" value="TAXi_C"/>
    <property type="match status" value="1"/>
</dbReference>
<keyword evidence="5" id="KW-1185">Reference proteome</keyword>
<dbReference type="PROSITE" id="PS51767">
    <property type="entry name" value="PEPTIDASE_A1"/>
    <property type="match status" value="1"/>
</dbReference>
<keyword evidence="3" id="KW-0378">Hydrolase</keyword>
<dbReference type="GO" id="GO:0005576">
    <property type="term" value="C:extracellular region"/>
    <property type="evidence" value="ECO:0007669"/>
    <property type="project" value="TreeGrafter"/>
</dbReference>
<protein>
    <submittedName>
        <fullName evidence="6">Aspartic proteinase CDR1-like</fullName>
    </submittedName>
</protein>
<dbReference type="InterPro" id="IPR032861">
    <property type="entry name" value="TAXi_N"/>
</dbReference>
<dbReference type="Pfam" id="PF14543">
    <property type="entry name" value="TAXi_N"/>
    <property type="match status" value="1"/>
</dbReference>
<proteinExistence type="inferred from homology"/>
<dbReference type="InterPro" id="IPR051708">
    <property type="entry name" value="Plant_Aspart_Prot_A1"/>
</dbReference>
<dbReference type="GeneID" id="111447212"/>
<organism evidence="5 6">
    <name type="scientific">Cucurbita moschata</name>
    <name type="common">Winter crookneck squash</name>
    <name type="synonym">Cucurbita pepo var. moschata</name>
    <dbReference type="NCBI Taxonomy" id="3662"/>
    <lineage>
        <taxon>Eukaryota</taxon>
        <taxon>Viridiplantae</taxon>
        <taxon>Streptophyta</taxon>
        <taxon>Embryophyta</taxon>
        <taxon>Tracheophyta</taxon>
        <taxon>Spermatophyta</taxon>
        <taxon>Magnoliopsida</taxon>
        <taxon>eudicotyledons</taxon>
        <taxon>Gunneridae</taxon>
        <taxon>Pentapetalae</taxon>
        <taxon>rosids</taxon>
        <taxon>fabids</taxon>
        <taxon>Cucurbitales</taxon>
        <taxon>Cucurbitaceae</taxon>
        <taxon>Cucurbiteae</taxon>
        <taxon>Cucurbita</taxon>
    </lineage>
</organism>
<evidence type="ECO:0000256" key="3">
    <source>
        <dbReference type="ARBA" id="ARBA00022801"/>
    </source>
</evidence>
<dbReference type="InterPro" id="IPR032799">
    <property type="entry name" value="TAXi_C"/>
</dbReference>
<reference evidence="6" key="1">
    <citation type="submission" date="2025-08" db="UniProtKB">
        <authorList>
            <consortium name="RefSeq"/>
        </authorList>
    </citation>
    <scope>IDENTIFICATION</scope>
    <source>
        <tissue evidence="6">Young leaves</tissue>
    </source>
</reference>
<dbReference type="SUPFAM" id="SSF50630">
    <property type="entry name" value="Acid proteases"/>
    <property type="match status" value="1"/>
</dbReference>
<evidence type="ECO:0000256" key="1">
    <source>
        <dbReference type="ARBA" id="ARBA00007447"/>
    </source>
</evidence>
<feature type="domain" description="Peptidase A1" evidence="4">
    <location>
        <begin position="1"/>
        <end position="212"/>
    </location>
</feature>
<evidence type="ECO:0000256" key="2">
    <source>
        <dbReference type="ARBA" id="ARBA00022670"/>
    </source>
</evidence>
<dbReference type="KEGG" id="cmos:111447212"/>
<dbReference type="RefSeq" id="XP_022942024.1">
    <property type="nucleotide sequence ID" value="XM_023086256.1"/>
</dbReference>
<evidence type="ECO:0000313" key="6">
    <source>
        <dbReference type="RefSeq" id="XP_022942024.1"/>
    </source>
</evidence>
<dbReference type="InterPro" id="IPR021109">
    <property type="entry name" value="Peptidase_aspartic_dom_sf"/>
</dbReference>
<gene>
    <name evidence="6" type="primary">LOC111447212</name>
</gene>
<dbReference type="InterPro" id="IPR033121">
    <property type="entry name" value="PEPTIDASE_A1"/>
</dbReference>
<dbReference type="Proteomes" id="UP000504609">
    <property type="component" value="Unplaced"/>
</dbReference>
<dbReference type="PANTHER" id="PTHR47967">
    <property type="entry name" value="OS07G0603500 PROTEIN-RELATED"/>
    <property type="match status" value="1"/>
</dbReference>
<dbReference type="PANTHER" id="PTHR47967:SF128">
    <property type="entry name" value="ASPARTIC PROTEINASE CDR1-LIKE"/>
    <property type="match status" value="1"/>
</dbReference>
<accession>A0A6J1FQ48</accession>
<keyword evidence="2" id="KW-0645">Protease</keyword>
<name>A0A6J1FQ48_CUCMO</name>
<evidence type="ECO:0000313" key="5">
    <source>
        <dbReference type="Proteomes" id="UP000504609"/>
    </source>
</evidence>
<dbReference type="GO" id="GO:0008233">
    <property type="term" value="F:peptidase activity"/>
    <property type="evidence" value="ECO:0007669"/>
    <property type="project" value="UniProtKB-KW"/>
</dbReference>
<dbReference type="Gene3D" id="2.40.70.10">
    <property type="entry name" value="Acid Proteases"/>
    <property type="match status" value="2"/>
</dbReference>